<dbReference type="Pfam" id="PF06754">
    <property type="entry name" value="PhnG"/>
    <property type="match status" value="1"/>
</dbReference>
<proteinExistence type="predicted"/>
<gene>
    <name evidence="1" type="ORF">RQP18_03835</name>
</gene>
<dbReference type="InterPro" id="IPR009609">
    <property type="entry name" value="Phosphonate_metab_PhnG"/>
</dbReference>
<sequence length="141" mass="16242">MMMNKKRWTSLFIKYGKEEATDFLDTYRNAVPFQIISEPAEGLTMIKVREHAENSLFYIGEMLVTETKIRQEQTVGLGVVKGSDRNLSMAVAFIDLCFSLDVLADELEQILESLEMKEAAYIKERTQKILKTKVDFDMMAE</sequence>
<protein>
    <submittedName>
        <fullName evidence="1">Phosphonate C-P lyase system protein PhnG</fullName>
    </submittedName>
</protein>
<accession>A0ABZ3CKH9</accession>
<evidence type="ECO:0000313" key="2">
    <source>
        <dbReference type="Proteomes" id="UP001455384"/>
    </source>
</evidence>
<name>A0ABZ3CKH9_9STAP</name>
<organism evidence="1 2">
    <name type="scientific">Salinicoccus bachuensis</name>
    <dbReference type="NCBI Taxonomy" id="3136731"/>
    <lineage>
        <taxon>Bacteria</taxon>
        <taxon>Bacillati</taxon>
        <taxon>Bacillota</taxon>
        <taxon>Bacilli</taxon>
        <taxon>Bacillales</taxon>
        <taxon>Staphylococcaceae</taxon>
        <taxon>Salinicoccus</taxon>
    </lineage>
</organism>
<dbReference type="Proteomes" id="UP001455384">
    <property type="component" value="Chromosome"/>
</dbReference>
<evidence type="ECO:0000313" key="1">
    <source>
        <dbReference type="EMBL" id="WZX30327.2"/>
    </source>
</evidence>
<dbReference type="GO" id="GO:0016829">
    <property type="term" value="F:lyase activity"/>
    <property type="evidence" value="ECO:0007669"/>
    <property type="project" value="UniProtKB-KW"/>
</dbReference>
<keyword evidence="2" id="KW-1185">Reference proteome</keyword>
<dbReference type="EMBL" id="CP138333">
    <property type="protein sequence ID" value="WZX30327.2"/>
    <property type="molecule type" value="Genomic_DNA"/>
</dbReference>
<reference evidence="2" key="1">
    <citation type="submission" date="2023-10" db="EMBL/GenBank/DDBJ databases">
        <title>Genome analysis and identification of Salinococcus sp. Bachu38 nov., a PGPR from the rhizosphere of Tamarix.</title>
        <authorList>
            <person name="Liang Z."/>
            <person name="Zhang X."/>
            <person name="Jia J."/>
            <person name="Chen X."/>
            <person name="Wang Y."/>
            <person name="Wang Q."/>
            <person name="Wang R."/>
        </authorList>
    </citation>
    <scope>NUCLEOTIDE SEQUENCE [LARGE SCALE GENOMIC DNA]</scope>
    <source>
        <strain evidence="2">Bachu38</strain>
    </source>
</reference>
<keyword evidence="1" id="KW-0456">Lyase</keyword>
<dbReference type="RefSeq" id="WP_373446125.1">
    <property type="nucleotide sequence ID" value="NZ_CP138333.2"/>
</dbReference>